<keyword evidence="6" id="KW-1185">Reference proteome</keyword>
<dbReference type="Pfam" id="PF13365">
    <property type="entry name" value="Trypsin_2"/>
    <property type="match status" value="1"/>
</dbReference>
<keyword evidence="3" id="KW-0732">Signal</keyword>
<accession>A0ABN5I6Z2</accession>
<gene>
    <name evidence="5" type="ORF">C4B68_27390</name>
</gene>
<dbReference type="EMBL" id="CP026652">
    <property type="protein sequence ID" value="AVH58873.1"/>
    <property type="molecule type" value="Genomic_DNA"/>
</dbReference>
<feature type="signal peptide" evidence="3">
    <location>
        <begin position="1"/>
        <end position="28"/>
    </location>
</feature>
<feature type="chain" id="PRO_5046376698" evidence="3">
    <location>
        <begin position="29"/>
        <end position="356"/>
    </location>
</feature>
<dbReference type="InterPro" id="IPR051201">
    <property type="entry name" value="Chloro_Bact_Ser_Proteases"/>
</dbReference>
<dbReference type="InterPro" id="IPR001478">
    <property type="entry name" value="PDZ"/>
</dbReference>
<evidence type="ECO:0000259" key="4">
    <source>
        <dbReference type="Pfam" id="PF13180"/>
    </source>
</evidence>
<dbReference type="Gene3D" id="2.30.42.10">
    <property type="match status" value="1"/>
</dbReference>
<evidence type="ECO:0000256" key="2">
    <source>
        <dbReference type="ARBA" id="ARBA00022801"/>
    </source>
</evidence>
<dbReference type="PANTHER" id="PTHR43343">
    <property type="entry name" value="PEPTIDASE S12"/>
    <property type="match status" value="1"/>
</dbReference>
<organism evidence="5 6">
    <name type="scientific">Streptomyces dengpaensis</name>
    <dbReference type="NCBI Taxonomy" id="2049881"/>
    <lineage>
        <taxon>Bacteria</taxon>
        <taxon>Bacillati</taxon>
        <taxon>Actinomycetota</taxon>
        <taxon>Actinomycetes</taxon>
        <taxon>Kitasatosporales</taxon>
        <taxon>Streptomycetaceae</taxon>
        <taxon>Streptomyces</taxon>
    </lineage>
</organism>
<evidence type="ECO:0000313" key="5">
    <source>
        <dbReference type="EMBL" id="AVH58873.1"/>
    </source>
</evidence>
<evidence type="ECO:0000256" key="3">
    <source>
        <dbReference type="SAM" id="SignalP"/>
    </source>
</evidence>
<reference evidence="5 6" key="1">
    <citation type="submission" date="2018-02" db="EMBL/GenBank/DDBJ databases">
        <title>Complete genome sequence of Streptomyces dengpaensis, the producer of angucyclines.</title>
        <authorList>
            <person name="Yumei L."/>
        </authorList>
    </citation>
    <scope>NUCLEOTIDE SEQUENCE [LARGE SCALE GENOMIC DNA]</scope>
    <source>
        <strain evidence="5 6">XZHG99</strain>
    </source>
</reference>
<dbReference type="GO" id="GO:0008233">
    <property type="term" value="F:peptidase activity"/>
    <property type="evidence" value="ECO:0007669"/>
    <property type="project" value="UniProtKB-KW"/>
</dbReference>
<proteinExistence type="predicted"/>
<dbReference type="InterPro" id="IPR036034">
    <property type="entry name" value="PDZ_sf"/>
</dbReference>
<dbReference type="SUPFAM" id="SSF50494">
    <property type="entry name" value="Trypsin-like serine proteases"/>
    <property type="match status" value="1"/>
</dbReference>
<dbReference type="RefSeq" id="WP_099499160.1">
    <property type="nucleotide sequence ID" value="NZ_CP026652.1"/>
</dbReference>
<dbReference type="Pfam" id="PF13180">
    <property type="entry name" value="PDZ_2"/>
    <property type="match status" value="1"/>
</dbReference>
<name>A0ABN5I6Z2_9ACTN</name>
<protein>
    <submittedName>
        <fullName evidence="5">Serine protease</fullName>
    </submittedName>
</protein>
<evidence type="ECO:0000313" key="6">
    <source>
        <dbReference type="Proteomes" id="UP000238413"/>
    </source>
</evidence>
<dbReference type="SUPFAM" id="SSF50156">
    <property type="entry name" value="PDZ domain-like"/>
    <property type="match status" value="1"/>
</dbReference>
<dbReference type="GO" id="GO:0006508">
    <property type="term" value="P:proteolysis"/>
    <property type="evidence" value="ECO:0007669"/>
    <property type="project" value="UniProtKB-KW"/>
</dbReference>
<dbReference type="InterPro" id="IPR009003">
    <property type="entry name" value="Peptidase_S1_PA"/>
</dbReference>
<dbReference type="PRINTS" id="PR00834">
    <property type="entry name" value="PROTEASES2C"/>
</dbReference>
<feature type="domain" description="PDZ" evidence="4">
    <location>
        <begin position="271"/>
        <end position="327"/>
    </location>
</feature>
<evidence type="ECO:0000256" key="1">
    <source>
        <dbReference type="ARBA" id="ARBA00022670"/>
    </source>
</evidence>
<dbReference type="InterPro" id="IPR001940">
    <property type="entry name" value="Peptidase_S1C"/>
</dbReference>
<dbReference type="Proteomes" id="UP000238413">
    <property type="component" value="Chromosome"/>
</dbReference>
<dbReference type="Gene3D" id="2.40.10.120">
    <property type="match status" value="1"/>
</dbReference>
<keyword evidence="1 5" id="KW-0645">Protease</keyword>
<keyword evidence="2" id="KW-0378">Hydrolase</keyword>
<sequence length="356" mass="36885">MRPIARICVATASAVALSAGFTAPTATADDPKEIFEKVAPATVQVVGSVSSGTGIIYDAEQGLILTNAHVVAGETALKVRIGDRGPVPVRLLGSDPCEDLAVLKLSTPEEDLKQVEFGDSRELKQGDEVTAIGYPSAGGDVGSQKAVLTNGVVQVPDVAETGNLSQPDLPSTIQHSATLNAGNSGGPLLNDRAQLVGINDSYAAGDIRDQNFAISSSHAEPILQGLADGKSKNNPGWQTLVALSDPNFVDYFTADLQADAQALQKNLVDKQIDGLYVGSVDSNSPASAAELVAGDVITHLKDTPVTSVPQVCNILQSSAPGEKLKVSGVFTEDGKDVNGQPVKVGDPWSINIKLSE</sequence>
<dbReference type="PANTHER" id="PTHR43343:SF3">
    <property type="entry name" value="PROTEASE DO-LIKE 8, CHLOROPLASTIC"/>
    <property type="match status" value="1"/>
</dbReference>